<dbReference type="EMBL" id="BK015712">
    <property type="protein sequence ID" value="DAE21487.1"/>
    <property type="molecule type" value="Genomic_DNA"/>
</dbReference>
<protein>
    <submittedName>
        <fullName evidence="1">Uncharacterized protein</fullName>
    </submittedName>
</protein>
<name>A0A8S5QQD4_9CAUD</name>
<proteinExistence type="predicted"/>
<organism evidence="1">
    <name type="scientific">Myoviridae sp. ctgXL3</name>
    <dbReference type="NCBI Taxonomy" id="2826681"/>
    <lineage>
        <taxon>Viruses</taxon>
        <taxon>Duplodnaviria</taxon>
        <taxon>Heunggongvirae</taxon>
        <taxon>Uroviricota</taxon>
        <taxon>Caudoviricetes</taxon>
    </lineage>
</organism>
<sequence>MFLYAIERHRCKHQTNTKIRTPNTVIDWVLVLS</sequence>
<evidence type="ECO:0000313" key="1">
    <source>
        <dbReference type="EMBL" id="DAE21487.1"/>
    </source>
</evidence>
<reference evidence="1" key="1">
    <citation type="journal article" date="2021" name="Proc. Natl. Acad. Sci. U.S.A.">
        <title>A Catalog of Tens of Thousands of Viruses from Human Metagenomes Reveals Hidden Associations with Chronic Diseases.</title>
        <authorList>
            <person name="Tisza M.J."/>
            <person name="Buck C.B."/>
        </authorList>
    </citation>
    <scope>NUCLEOTIDE SEQUENCE</scope>
    <source>
        <strain evidence="1">CtgXL3</strain>
    </source>
</reference>
<accession>A0A8S5QQD4</accession>